<name>A0AAP0KBY8_9MAGN</name>
<dbReference type="AlphaFoldDB" id="A0AAP0KBY8"/>
<reference evidence="2 3" key="1">
    <citation type="submission" date="2024-01" db="EMBL/GenBank/DDBJ databases">
        <title>Genome assemblies of Stephania.</title>
        <authorList>
            <person name="Yang L."/>
        </authorList>
    </citation>
    <scope>NUCLEOTIDE SEQUENCE [LARGE SCALE GENOMIC DNA]</scope>
    <source>
        <strain evidence="2">JXDWG</strain>
        <tissue evidence="2">Leaf</tissue>
    </source>
</reference>
<evidence type="ECO:0000256" key="1">
    <source>
        <dbReference type="SAM" id="MobiDB-lite"/>
    </source>
</evidence>
<sequence>MFRISSLNKDPLFLISFSPSLSLLSLQVNAAKNQSLVGVVIAGRPPRSCAVSAGPPSAPADDPAGAAVRELLLREQARWLYRHHSSRESTSIGLNPPSRTLLCGTPSSPP</sequence>
<evidence type="ECO:0000313" key="2">
    <source>
        <dbReference type="EMBL" id="KAK9148818.1"/>
    </source>
</evidence>
<dbReference type="Proteomes" id="UP001419268">
    <property type="component" value="Unassembled WGS sequence"/>
</dbReference>
<comment type="caution">
    <text evidence="2">The sequence shown here is derived from an EMBL/GenBank/DDBJ whole genome shotgun (WGS) entry which is preliminary data.</text>
</comment>
<proteinExistence type="predicted"/>
<evidence type="ECO:0000313" key="3">
    <source>
        <dbReference type="Proteomes" id="UP001419268"/>
    </source>
</evidence>
<organism evidence="2 3">
    <name type="scientific">Stephania cephalantha</name>
    <dbReference type="NCBI Taxonomy" id="152367"/>
    <lineage>
        <taxon>Eukaryota</taxon>
        <taxon>Viridiplantae</taxon>
        <taxon>Streptophyta</taxon>
        <taxon>Embryophyta</taxon>
        <taxon>Tracheophyta</taxon>
        <taxon>Spermatophyta</taxon>
        <taxon>Magnoliopsida</taxon>
        <taxon>Ranunculales</taxon>
        <taxon>Menispermaceae</taxon>
        <taxon>Menispermoideae</taxon>
        <taxon>Cissampelideae</taxon>
        <taxon>Stephania</taxon>
    </lineage>
</organism>
<gene>
    <name evidence="2" type="ORF">Scep_007575</name>
</gene>
<accession>A0AAP0KBY8</accession>
<dbReference type="EMBL" id="JBBNAG010000003">
    <property type="protein sequence ID" value="KAK9148818.1"/>
    <property type="molecule type" value="Genomic_DNA"/>
</dbReference>
<protein>
    <submittedName>
        <fullName evidence="2">Uncharacterized protein</fullName>
    </submittedName>
</protein>
<feature type="region of interest" description="Disordered" evidence="1">
    <location>
        <begin position="85"/>
        <end position="110"/>
    </location>
</feature>
<keyword evidence="3" id="KW-1185">Reference proteome</keyword>